<feature type="region of interest" description="Disordered" evidence="1">
    <location>
        <begin position="102"/>
        <end position="126"/>
    </location>
</feature>
<dbReference type="AlphaFoldDB" id="A0AAQ3MSZ7"/>
<organism evidence="2 3">
    <name type="scientific">Vigna mungo</name>
    <name type="common">Black gram</name>
    <name type="synonym">Phaseolus mungo</name>
    <dbReference type="NCBI Taxonomy" id="3915"/>
    <lineage>
        <taxon>Eukaryota</taxon>
        <taxon>Viridiplantae</taxon>
        <taxon>Streptophyta</taxon>
        <taxon>Embryophyta</taxon>
        <taxon>Tracheophyta</taxon>
        <taxon>Spermatophyta</taxon>
        <taxon>Magnoliopsida</taxon>
        <taxon>eudicotyledons</taxon>
        <taxon>Gunneridae</taxon>
        <taxon>Pentapetalae</taxon>
        <taxon>rosids</taxon>
        <taxon>fabids</taxon>
        <taxon>Fabales</taxon>
        <taxon>Fabaceae</taxon>
        <taxon>Papilionoideae</taxon>
        <taxon>50 kb inversion clade</taxon>
        <taxon>NPAAA clade</taxon>
        <taxon>indigoferoid/millettioid clade</taxon>
        <taxon>Phaseoleae</taxon>
        <taxon>Vigna</taxon>
    </lineage>
</organism>
<evidence type="ECO:0000313" key="3">
    <source>
        <dbReference type="Proteomes" id="UP001374535"/>
    </source>
</evidence>
<name>A0AAQ3MSZ7_VIGMU</name>
<evidence type="ECO:0000256" key="1">
    <source>
        <dbReference type="SAM" id="MobiDB-lite"/>
    </source>
</evidence>
<evidence type="ECO:0000313" key="2">
    <source>
        <dbReference type="EMBL" id="WVY96289.1"/>
    </source>
</evidence>
<dbReference type="Proteomes" id="UP001374535">
    <property type="component" value="Chromosome 9"/>
</dbReference>
<dbReference type="EMBL" id="CP144692">
    <property type="protein sequence ID" value="WVY96289.1"/>
    <property type="molecule type" value="Genomic_DNA"/>
</dbReference>
<keyword evidence="3" id="KW-1185">Reference proteome</keyword>
<sequence length="126" mass="14662">MFSGHWECWRMEWTAAMEPRRYSTSRVMATWTREGSQTLVFSGMEVRLEAHLSALRNGAARRKESGDVWRGRRRTASRWEERMASAGWKDWREGERRMRSIAAEKKPENLMSHNISLGGEKGEDGS</sequence>
<protein>
    <submittedName>
        <fullName evidence="2">Uncharacterized protein</fullName>
    </submittedName>
</protein>
<proteinExistence type="predicted"/>
<accession>A0AAQ3MSZ7</accession>
<reference evidence="2 3" key="1">
    <citation type="journal article" date="2023" name="Life. Sci Alliance">
        <title>Evolutionary insights into 3D genome organization and epigenetic landscape of Vigna mungo.</title>
        <authorList>
            <person name="Junaid A."/>
            <person name="Singh B."/>
            <person name="Bhatia S."/>
        </authorList>
    </citation>
    <scope>NUCLEOTIDE SEQUENCE [LARGE SCALE GENOMIC DNA]</scope>
    <source>
        <strain evidence="2">Urdbean</strain>
    </source>
</reference>
<gene>
    <name evidence="2" type="ORF">V8G54_028440</name>
</gene>